<dbReference type="Pfam" id="PF00462">
    <property type="entry name" value="Glutaredoxin"/>
    <property type="match status" value="1"/>
</dbReference>
<dbReference type="Proteomes" id="UP000588491">
    <property type="component" value="Unassembled WGS sequence"/>
</dbReference>
<dbReference type="CDD" id="cd02976">
    <property type="entry name" value="NrdH"/>
    <property type="match status" value="1"/>
</dbReference>
<organism evidence="2 3">
    <name type="scientific">Niallia alba</name>
    <dbReference type="NCBI Taxonomy" id="2729105"/>
    <lineage>
        <taxon>Bacteria</taxon>
        <taxon>Bacillati</taxon>
        <taxon>Bacillota</taxon>
        <taxon>Bacilli</taxon>
        <taxon>Bacillales</taxon>
        <taxon>Bacillaceae</taxon>
        <taxon>Niallia</taxon>
    </lineage>
</organism>
<protein>
    <submittedName>
        <fullName evidence="2">Glutaredoxin family protein</fullName>
    </submittedName>
</protein>
<reference evidence="2 3" key="1">
    <citation type="submission" date="2020-04" db="EMBL/GenBank/DDBJ databases">
        <title>Bacillus sp. UniB3 isolated from commercial digestive syrup.</title>
        <authorList>
            <person name="Thorat V."/>
            <person name="Kirdat K."/>
            <person name="Tiwarekar B."/>
            <person name="Yadav A."/>
        </authorList>
    </citation>
    <scope>NUCLEOTIDE SEQUENCE [LARGE SCALE GENOMIC DNA]</scope>
    <source>
        <strain evidence="2 3">UniB3</strain>
    </source>
</reference>
<sequence length="84" mass="9606">MLKNKKTTVYFAEYCIHCSNLKDWLKENNIPFTALNTEDPEISKELVDCGVQAIPFTVITDQKTGESQEIVGFNKAKFEEIFSL</sequence>
<dbReference type="Gene3D" id="3.40.30.10">
    <property type="entry name" value="Glutaredoxin"/>
    <property type="match status" value="1"/>
</dbReference>
<dbReference type="RefSeq" id="WP_101729710.1">
    <property type="nucleotide sequence ID" value="NZ_JABBPK010000001.1"/>
</dbReference>
<comment type="caution">
    <text evidence="2">The sequence shown here is derived from an EMBL/GenBank/DDBJ whole genome shotgun (WGS) entry which is preliminary data.</text>
</comment>
<keyword evidence="3" id="KW-1185">Reference proteome</keyword>
<gene>
    <name evidence="2" type="ORF">HHU08_03775</name>
</gene>
<dbReference type="InterPro" id="IPR036249">
    <property type="entry name" value="Thioredoxin-like_sf"/>
</dbReference>
<feature type="domain" description="Glutaredoxin" evidence="1">
    <location>
        <begin position="8"/>
        <end position="59"/>
    </location>
</feature>
<dbReference type="AlphaFoldDB" id="A0A7Y0PKX2"/>
<evidence type="ECO:0000313" key="3">
    <source>
        <dbReference type="Proteomes" id="UP000588491"/>
    </source>
</evidence>
<dbReference type="SUPFAM" id="SSF52833">
    <property type="entry name" value="Thioredoxin-like"/>
    <property type="match status" value="1"/>
</dbReference>
<dbReference type="PROSITE" id="PS51354">
    <property type="entry name" value="GLUTAREDOXIN_2"/>
    <property type="match status" value="1"/>
</dbReference>
<proteinExistence type="predicted"/>
<name>A0A7Y0PKX2_9BACI</name>
<dbReference type="InterPro" id="IPR002109">
    <property type="entry name" value="Glutaredoxin"/>
</dbReference>
<evidence type="ECO:0000313" key="2">
    <source>
        <dbReference type="EMBL" id="NMO76130.1"/>
    </source>
</evidence>
<evidence type="ECO:0000259" key="1">
    <source>
        <dbReference type="Pfam" id="PF00462"/>
    </source>
</evidence>
<accession>A0A7Y0PKX2</accession>
<dbReference type="EMBL" id="JABBPK010000001">
    <property type="protein sequence ID" value="NMO76130.1"/>
    <property type="molecule type" value="Genomic_DNA"/>
</dbReference>